<dbReference type="Gene3D" id="3.20.20.70">
    <property type="entry name" value="Aldolase class I"/>
    <property type="match status" value="1"/>
</dbReference>
<feature type="non-terminal residue" evidence="1">
    <location>
        <position position="1"/>
    </location>
</feature>
<dbReference type="Proteomes" id="UP000214596">
    <property type="component" value="Unassembled WGS sequence"/>
</dbReference>
<dbReference type="InterPro" id="IPR013785">
    <property type="entry name" value="Aldolase_TIM"/>
</dbReference>
<comment type="caution">
    <text evidence="1">The sequence shown here is derived from an EMBL/GenBank/DDBJ whole genome shotgun (WGS) entry which is preliminary data.</text>
</comment>
<organism evidence="1 2">
    <name type="scientific">Vibrio parahaemolyticus</name>
    <dbReference type="NCBI Taxonomy" id="670"/>
    <lineage>
        <taxon>Bacteria</taxon>
        <taxon>Pseudomonadati</taxon>
        <taxon>Pseudomonadota</taxon>
        <taxon>Gammaproteobacteria</taxon>
        <taxon>Vibrionales</taxon>
        <taxon>Vibrionaceae</taxon>
        <taxon>Vibrio</taxon>
    </lineage>
</organism>
<dbReference type="AlphaFoldDB" id="A0A227JDB9"/>
<accession>A0A227JDB9</accession>
<sequence length="193" mass="21853">PYGFANKGNAKTYDIKAFMAFYEQLLKVLNRKRLAGERIIEHSALIHLRRIFNADYSGYADLKSPSGLILNCIMFNYDGRIYGSDEARMLQKTNPDIDFSLGTIQEPVIESNSLYKSILSQSFISVHPGCASCAYQPFCGSDPCQNISVFGEPIGDKSLSRFCQYHKAMFTLILKHLYAEDGIGEMLKEWLHE</sequence>
<proteinExistence type="predicted"/>
<protein>
    <submittedName>
        <fullName evidence="1">His-Xaa-Ser system radical SAM maturase HxsB</fullName>
    </submittedName>
</protein>
<evidence type="ECO:0000313" key="1">
    <source>
        <dbReference type="EMBL" id="OXE33002.1"/>
    </source>
</evidence>
<name>A0A227JDB9_VIBPH</name>
<reference evidence="1 2" key="1">
    <citation type="journal article" date="2017" name="Appl. Environ. Microbiol.">
        <title>Parallel evolution of two clades of a major Atlantic endemic Vibrio parahaemolyticus pathogen lineage by independent acquisition of related pathogenicity islands.</title>
        <authorList>
            <person name="Xu F."/>
            <person name="Gonzalez-Escalona N."/>
            <person name="Drees K.P."/>
            <person name="Sebra R.P."/>
            <person name="Cooper V.S."/>
            <person name="Jones S.H."/>
            <person name="Whistler C.A."/>
        </authorList>
    </citation>
    <scope>NUCLEOTIDE SEQUENCE [LARGE SCALE GENOMIC DNA]</scope>
    <source>
        <strain evidence="1 2">MAVP-3</strain>
    </source>
</reference>
<dbReference type="EMBL" id="NIXT01000450">
    <property type="protein sequence ID" value="OXE33002.1"/>
    <property type="molecule type" value="Genomic_DNA"/>
</dbReference>
<dbReference type="STRING" id="670.ACZ92_05495"/>
<gene>
    <name evidence="1" type="ORF">CA163_09800</name>
</gene>
<evidence type="ECO:0000313" key="2">
    <source>
        <dbReference type="Proteomes" id="UP000214596"/>
    </source>
</evidence>